<dbReference type="InterPro" id="IPR013655">
    <property type="entry name" value="PAS_fold_3"/>
</dbReference>
<dbReference type="PROSITE" id="PS50883">
    <property type="entry name" value="EAL"/>
    <property type="match status" value="1"/>
</dbReference>
<protein>
    <submittedName>
        <fullName evidence="4">EAL domain-containing protein</fullName>
    </submittedName>
</protein>
<dbReference type="SUPFAM" id="SSF141868">
    <property type="entry name" value="EAL domain-like"/>
    <property type="match status" value="1"/>
</dbReference>
<dbReference type="InterPro" id="IPR001633">
    <property type="entry name" value="EAL_dom"/>
</dbReference>
<dbReference type="SMART" id="SM00052">
    <property type="entry name" value="EAL"/>
    <property type="match status" value="1"/>
</dbReference>
<comment type="caution">
    <text evidence="4">The sequence shown here is derived from an EMBL/GenBank/DDBJ whole genome shotgun (WGS) entry which is preliminary data.</text>
</comment>
<evidence type="ECO:0000313" key="4">
    <source>
        <dbReference type="EMBL" id="MCO6410831.1"/>
    </source>
</evidence>
<dbReference type="EMBL" id="JAAAML010000004">
    <property type="protein sequence ID" value="MCO6410831.1"/>
    <property type="molecule type" value="Genomic_DNA"/>
</dbReference>
<dbReference type="PROSITE" id="PS50113">
    <property type="entry name" value="PAC"/>
    <property type="match status" value="1"/>
</dbReference>
<dbReference type="CDD" id="cd01949">
    <property type="entry name" value="GGDEF"/>
    <property type="match status" value="1"/>
</dbReference>
<dbReference type="Gene3D" id="3.20.20.450">
    <property type="entry name" value="EAL domain"/>
    <property type="match status" value="1"/>
</dbReference>
<keyword evidence="5" id="KW-1185">Reference proteome</keyword>
<feature type="domain" description="EAL" evidence="2">
    <location>
        <begin position="474"/>
        <end position="729"/>
    </location>
</feature>
<dbReference type="SMART" id="SM00065">
    <property type="entry name" value="GAF"/>
    <property type="match status" value="1"/>
</dbReference>
<dbReference type="InterPro" id="IPR035919">
    <property type="entry name" value="EAL_sf"/>
</dbReference>
<reference evidence="4 5" key="1">
    <citation type="submission" date="2020-01" db="EMBL/GenBank/DDBJ databases">
        <title>Genomes of bacteria type strains.</title>
        <authorList>
            <person name="Chen J."/>
            <person name="Zhu S."/>
            <person name="Yang J."/>
        </authorList>
    </citation>
    <scope>NUCLEOTIDE SEQUENCE [LARGE SCALE GENOMIC DNA]</scope>
    <source>
        <strain evidence="4 5">DSM 16655</strain>
    </source>
</reference>
<dbReference type="Gene3D" id="3.30.450.20">
    <property type="entry name" value="PAS domain"/>
    <property type="match status" value="1"/>
</dbReference>
<dbReference type="PANTHER" id="PTHR44757">
    <property type="entry name" value="DIGUANYLATE CYCLASE DGCP"/>
    <property type="match status" value="1"/>
</dbReference>
<feature type="domain" description="GGDEF" evidence="3">
    <location>
        <begin position="334"/>
        <end position="465"/>
    </location>
</feature>
<dbReference type="InterPro" id="IPR000014">
    <property type="entry name" value="PAS"/>
</dbReference>
<evidence type="ECO:0000259" key="1">
    <source>
        <dbReference type="PROSITE" id="PS50113"/>
    </source>
</evidence>
<dbReference type="Pfam" id="PF00990">
    <property type="entry name" value="GGDEF"/>
    <property type="match status" value="1"/>
</dbReference>
<dbReference type="Gene3D" id="2.10.70.100">
    <property type="match status" value="1"/>
</dbReference>
<dbReference type="InterPro" id="IPR000160">
    <property type="entry name" value="GGDEF_dom"/>
</dbReference>
<dbReference type="NCBIfam" id="TIGR00254">
    <property type="entry name" value="GGDEF"/>
    <property type="match status" value="1"/>
</dbReference>
<organism evidence="4 5">
    <name type="scientific">Hoeflea alexandrii</name>
    <dbReference type="NCBI Taxonomy" id="288436"/>
    <lineage>
        <taxon>Bacteria</taxon>
        <taxon>Pseudomonadati</taxon>
        <taxon>Pseudomonadota</taxon>
        <taxon>Alphaproteobacteria</taxon>
        <taxon>Hyphomicrobiales</taxon>
        <taxon>Rhizobiaceae</taxon>
        <taxon>Hoeflea</taxon>
    </lineage>
</organism>
<dbReference type="SUPFAM" id="SSF55781">
    <property type="entry name" value="GAF domain-like"/>
    <property type="match status" value="1"/>
</dbReference>
<evidence type="ECO:0000313" key="5">
    <source>
        <dbReference type="Proteomes" id="UP001320715"/>
    </source>
</evidence>
<name>A0ABT1CXA1_9HYPH</name>
<dbReference type="NCBIfam" id="TIGR00229">
    <property type="entry name" value="sensory_box"/>
    <property type="match status" value="1"/>
</dbReference>
<feature type="domain" description="PAC" evidence="1">
    <location>
        <begin position="251"/>
        <end position="302"/>
    </location>
</feature>
<dbReference type="Pfam" id="PF01590">
    <property type="entry name" value="GAF"/>
    <property type="match status" value="1"/>
</dbReference>
<dbReference type="InterPro" id="IPR035965">
    <property type="entry name" value="PAS-like_dom_sf"/>
</dbReference>
<dbReference type="InterPro" id="IPR029016">
    <property type="entry name" value="GAF-like_dom_sf"/>
</dbReference>
<dbReference type="InterPro" id="IPR043128">
    <property type="entry name" value="Rev_trsase/Diguanyl_cyclase"/>
</dbReference>
<evidence type="ECO:0000259" key="2">
    <source>
        <dbReference type="PROSITE" id="PS50883"/>
    </source>
</evidence>
<dbReference type="Pfam" id="PF08447">
    <property type="entry name" value="PAS_3"/>
    <property type="match status" value="1"/>
</dbReference>
<dbReference type="SMART" id="SM00267">
    <property type="entry name" value="GGDEF"/>
    <property type="match status" value="1"/>
</dbReference>
<dbReference type="InterPro" id="IPR052155">
    <property type="entry name" value="Biofilm_reg_signaling"/>
</dbReference>
<proteinExistence type="predicted"/>
<dbReference type="Gene3D" id="3.30.70.270">
    <property type="match status" value="1"/>
</dbReference>
<dbReference type="Proteomes" id="UP001320715">
    <property type="component" value="Unassembled WGS sequence"/>
</dbReference>
<dbReference type="SUPFAM" id="SSF55785">
    <property type="entry name" value="PYP-like sensor domain (PAS domain)"/>
    <property type="match status" value="1"/>
</dbReference>
<evidence type="ECO:0000259" key="3">
    <source>
        <dbReference type="PROSITE" id="PS50887"/>
    </source>
</evidence>
<accession>A0ABT1CXA1</accession>
<gene>
    <name evidence="4" type="ORF">GTW23_21820</name>
</gene>
<dbReference type="PROSITE" id="PS50887">
    <property type="entry name" value="GGDEF"/>
    <property type="match status" value="1"/>
</dbReference>
<sequence length="744" mass="82215">MMAFPIPPNEHQRLAALHRLKILNTECTPEFDAVVNMAIAMFDAPIALISFVDRNAQWFKAKQGIELASTKRSDAFCSHTIMQEGVLVVEDATKDQRFCNNDLVTAAPHIRFYAGIPVSSDGETHVATLCVIDTKPRTFSDEQQRMLIELRNIVAGLIQAHAIANEAKSSERNARQRRKLLSQVERMSKIGAWSLDTQRLVTEWSPQVYVIHEYDGTEPPSLEQAISFYPEHERGRLTQKINMCIEYGVPYEIECDFITAKGNQRRVRSSGEIEHGEDGTKFLIGIVKDITEQSQQEEKLWRAAHLDSLTGIANRHSFHAEMQERIRARKCDSTELALLMIDLDDFKDINDSLGHVAGDVVLRTVAERISETISHNAFCARLGGDEFAVVLSSTPGRGAADEIGAKLLEEINRPIRFDRHDIRVGASIGIAVSTSGSEDDLFVRSDLALYHVKQNGRGAAVTYTPDITVAFEAKKRAVLMIKSAISDGRLEPHYQPIIDLKSQKLRGVEALVRVRNTDGTLSGPADFWPALGEPQCSREIDEVMLELALRDFSLWKLCGLGIEFVSVNASTSCIRSSSYADRVLSKLDEYGLDPSELKIEVVESVFLGSESNDVRAVLERLSAEGVRIALDDFGTGYASLSHLRDYPINCIKIDKSFVSGLGQNGSNTAIVQALIGLGRSMKLEVITEGIETQGQLDFVSALGSDFGQGYLLARPMDAQALAQYATASPLPHPARDERALTANA</sequence>
<dbReference type="SUPFAM" id="SSF55073">
    <property type="entry name" value="Nucleotide cyclase"/>
    <property type="match status" value="1"/>
</dbReference>
<dbReference type="PANTHER" id="PTHR44757:SF2">
    <property type="entry name" value="BIOFILM ARCHITECTURE MAINTENANCE PROTEIN MBAA"/>
    <property type="match status" value="1"/>
</dbReference>
<dbReference type="Gene3D" id="3.30.450.40">
    <property type="match status" value="1"/>
</dbReference>
<dbReference type="InterPro" id="IPR029787">
    <property type="entry name" value="Nucleotide_cyclase"/>
</dbReference>
<dbReference type="Pfam" id="PF00563">
    <property type="entry name" value="EAL"/>
    <property type="match status" value="1"/>
</dbReference>
<dbReference type="CDD" id="cd01948">
    <property type="entry name" value="EAL"/>
    <property type="match status" value="1"/>
</dbReference>
<dbReference type="InterPro" id="IPR003018">
    <property type="entry name" value="GAF"/>
</dbReference>
<dbReference type="InterPro" id="IPR000700">
    <property type="entry name" value="PAS-assoc_C"/>
</dbReference>